<name>A0A0N5D382_THECL</name>
<sequence length="479" mass="55179">MEPVYSGIVHVFQGRFFSKWKRFKGAIFEENITGRARLELYSSDSQLAALTPSRNILLGECVAIRIVNFRNTINSMFFFFIFICLVLHHEDGISDYLGDNRIIQIQSRNAPVLLIAVENVEEWHYVLCKVAFPDQFASIGTHPCSSLSTNSNEEYDVPWDLSHIPVLLETNKNSHRIRIPEGNYEISFGDSIFLKNGINCIEVWSYSQITWFGMGESCFAFEIDYDQPYEFKCGRPESVLEALQQHLKLKADTALPTNTCNVYTRQFISSEQKFDRSSSERHGEKLFLHSTPSFYNERSITNSTSDNLRSRFVLFRRKKERKERDMFELDARDEWIRYNKKSLDNVYGNALHQTELEEKNYSRFPNARNATAFHRDLEDSIAKRALCSSLSSEALTTTKSDNRDNSSTQRREIILRPRIILDNDLLNPSISTPSADNLENDSGMGSLQVRLRDSVTSESSPAPVICKPTYTHFRQSLIN</sequence>
<dbReference type="InterPro" id="IPR011993">
    <property type="entry name" value="PH-like_dom_sf"/>
</dbReference>
<evidence type="ECO:0000313" key="1">
    <source>
        <dbReference type="EMBL" id="VDN04818.1"/>
    </source>
</evidence>
<protein>
    <submittedName>
        <fullName evidence="3">SH2 domain-containing protein</fullName>
    </submittedName>
</protein>
<dbReference type="Gene3D" id="2.30.29.30">
    <property type="entry name" value="Pleckstrin-homology domain (PH domain)/Phosphotyrosine-binding domain (PTB)"/>
    <property type="match status" value="1"/>
</dbReference>
<gene>
    <name evidence="1" type="ORF">TCLT_LOCUS7369</name>
</gene>
<dbReference type="Proteomes" id="UP000276776">
    <property type="component" value="Unassembled WGS sequence"/>
</dbReference>
<accession>A0A0N5D382</accession>
<dbReference type="OMA" id="VEEWHYV"/>
<dbReference type="AlphaFoldDB" id="A0A0N5D382"/>
<dbReference type="EMBL" id="UYYF01004501">
    <property type="protein sequence ID" value="VDN04818.1"/>
    <property type="molecule type" value="Genomic_DNA"/>
</dbReference>
<keyword evidence="2" id="KW-1185">Reference proteome</keyword>
<proteinExistence type="predicted"/>
<dbReference type="WBParaSite" id="TCLT_0000738001-mRNA-1">
    <property type="protein sequence ID" value="TCLT_0000738001-mRNA-1"/>
    <property type="gene ID" value="TCLT_0000738001"/>
</dbReference>
<dbReference type="OrthoDB" id="5823832at2759"/>
<organism evidence="3">
    <name type="scientific">Thelazia callipaeda</name>
    <name type="common">Oriental eyeworm</name>
    <name type="synonym">Parasitic nematode</name>
    <dbReference type="NCBI Taxonomy" id="103827"/>
    <lineage>
        <taxon>Eukaryota</taxon>
        <taxon>Metazoa</taxon>
        <taxon>Ecdysozoa</taxon>
        <taxon>Nematoda</taxon>
        <taxon>Chromadorea</taxon>
        <taxon>Rhabditida</taxon>
        <taxon>Spirurina</taxon>
        <taxon>Spiruromorpha</taxon>
        <taxon>Thelazioidea</taxon>
        <taxon>Thelaziidae</taxon>
        <taxon>Thelazia</taxon>
    </lineage>
</organism>
<evidence type="ECO:0000313" key="3">
    <source>
        <dbReference type="WBParaSite" id="TCLT_0000738001-mRNA-1"/>
    </source>
</evidence>
<reference evidence="3" key="1">
    <citation type="submission" date="2017-02" db="UniProtKB">
        <authorList>
            <consortium name="WormBaseParasite"/>
        </authorList>
    </citation>
    <scope>IDENTIFICATION</scope>
</reference>
<evidence type="ECO:0000313" key="2">
    <source>
        <dbReference type="Proteomes" id="UP000276776"/>
    </source>
</evidence>
<reference evidence="1 2" key="2">
    <citation type="submission" date="2018-11" db="EMBL/GenBank/DDBJ databases">
        <authorList>
            <consortium name="Pathogen Informatics"/>
        </authorList>
    </citation>
    <scope>NUCLEOTIDE SEQUENCE [LARGE SCALE GENOMIC DNA]</scope>
</reference>